<keyword evidence="3" id="KW-1185">Reference proteome</keyword>
<dbReference type="AlphaFoldDB" id="A0A9X1AIB7"/>
<organism evidence="2 3">
    <name type="scientific">Sphingobium nicotianae</name>
    <dbReference type="NCBI Taxonomy" id="2782607"/>
    <lineage>
        <taxon>Bacteria</taxon>
        <taxon>Pseudomonadati</taxon>
        <taxon>Pseudomonadota</taxon>
        <taxon>Alphaproteobacteria</taxon>
        <taxon>Sphingomonadales</taxon>
        <taxon>Sphingomonadaceae</taxon>
        <taxon>Sphingobium</taxon>
    </lineage>
</organism>
<accession>A0A9X1AIB7</accession>
<dbReference type="PANTHER" id="PTHR34980:SF3">
    <property type="entry name" value="BLR8105 PROTEIN"/>
    <property type="match status" value="1"/>
</dbReference>
<dbReference type="EMBL" id="JAHGAW010000001">
    <property type="protein sequence ID" value="MBT2185832.1"/>
    <property type="molecule type" value="Genomic_DNA"/>
</dbReference>
<comment type="caution">
    <text evidence="2">The sequence shown here is derived from an EMBL/GenBank/DDBJ whole genome shotgun (WGS) entry which is preliminary data.</text>
</comment>
<feature type="transmembrane region" description="Helical" evidence="1">
    <location>
        <begin position="124"/>
        <end position="145"/>
    </location>
</feature>
<dbReference type="GO" id="GO:0005886">
    <property type="term" value="C:plasma membrane"/>
    <property type="evidence" value="ECO:0007669"/>
    <property type="project" value="TreeGrafter"/>
</dbReference>
<evidence type="ECO:0000256" key="1">
    <source>
        <dbReference type="SAM" id="Phobius"/>
    </source>
</evidence>
<dbReference type="PANTHER" id="PTHR34980">
    <property type="entry name" value="INNER MEMBRANE PROTEIN-RELATED-RELATED"/>
    <property type="match status" value="1"/>
</dbReference>
<gene>
    <name evidence="2" type="ORF">KK488_02620</name>
</gene>
<evidence type="ECO:0000313" key="3">
    <source>
        <dbReference type="Proteomes" id="UP001138757"/>
    </source>
</evidence>
<name>A0A9X1AIB7_9SPHN</name>
<feature type="transmembrane region" description="Helical" evidence="1">
    <location>
        <begin position="151"/>
        <end position="175"/>
    </location>
</feature>
<dbReference type="Pfam" id="PF05656">
    <property type="entry name" value="DUF805"/>
    <property type="match status" value="1"/>
</dbReference>
<dbReference type="InterPro" id="IPR008523">
    <property type="entry name" value="DUF805"/>
</dbReference>
<keyword evidence="1" id="KW-0812">Transmembrane</keyword>
<dbReference type="Proteomes" id="UP001138757">
    <property type="component" value="Unassembled WGS sequence"/>
</dbReference>
<reference evidence="2" key="1">
    <citation type="submission" date="2021-05" db="EMBL/GenBank/DDBJ databases">
        <title>Genome of Sphingobium sp. strain.</title>
        <authorList>
            <person name="Fan R."/>
        </authorList>
    </citation>
    <scope>NUCLEOTIDE SEQUENCE</scope>
    <source>
        <strain evidence="2">H33</strain>
    </source>
</reference>
<sequence>MQTYFAIMRRGFVALLDFRGRAPRRHFWPFALTWVFVMIVSSQLLMRLLMSRGHFGVGASVRDVPLPPGSGGGSVEFDLPTAGDMARIMTGFFYGTVIAAAIFILLVAAITVRRLHDSGRTGAWALPPLVFLASGFAMMASFFTGGSPPMALFPLIFLNNLVYLLCLGYLIYLLCKPSDPDANRFGRPELADL</sequence>
<protein>
    <submittedName>
        <fullName evidence="2">DUF805 domain-containing protein</fullName>
    </submittedName>
</protein>
<keyword evidence="1" id="KW-0472">Membrane</keyword>
<keyword evidence="1" id="KW-1133">Transmembrane helix</keyword>
<proteinExistence type="predicted"/>
<dbReference type="RefSeq" id="WP_214621552.1">
    <property type="nucleotide sequence ID" value="NZ_JAHGAW010000001.1"/>
</dbReference>
<evidence type="ECO:0000313" key="2">
    <source>
        <dbReference type="EMBL" id="MBT2185832.1"/>
    </source>
</evidence>
<feature type="transmembrane region" description="Helical" evidence="1">
    <location>
        <begin position="27"/>
        <end position="46"/>
    </location>
</feature>
<feature type="transmembrane region" description="Helical" evidence="1">
    <location>
        <begin position="92"/>
        <end position="112"/>
    </location>
</feature>